<evidence type="ECO:0000259" key="3">
    <source>
        <dbReference type="PROSITE" id="PS50089"/>
    </source>
</evidence>
<sequence>MGPKLIRSPLGGAWERDYALDILRLGHSGHQKQGKPCQGVEFYPLAKIDDKRKGSTLAVYHGNPMTISSDVAPKTLSRGPIEMVYANIQPNLESDYVASSASSDVWCYRLYAGGRAGERGVQCGAAGSGECKATTVDRRRAAGAKGIRDTMESVGPDNGSALAPSQDDEVAAEDDAAEVARYSQRLLNEGRERWEGDRCPICFLFIGLPVDEHSMMNACCMKRVCDGCILAAEQRGIYDRCPFCRTPHPANDASSLAMIQKRVRKGDADAINHLAEQYYFGKLGLAKDVPRAAEMWTEAAELGSVEAQFRLGMRHCIGDGVEEDESKGICHWQEAAMKGHVPSRHNLGVVEFNEGNYELAVRHWMISAKMGYDVSLNYIKKMFMDGHTTKGQYAEALRGFGNAAEEIKSHQREEAKRLGV</sequence>
<accession>K0R847</accession>
<evidence type="ECO:0000313" key="4">
    <source>
        <dbReference type="EMBL" id="EJK49150.1"/>
    </source>
</evidence>
<proteinExistence type="inferred from homology"/>
<keyword evidence="2" id="KW-0862">Zinc</keyword>
<evidence type="ECO:0000256" key="2">
    <source>
        <dbReference type="PROSITE-ProRule" id="PRU00175"/>
    </source>
</evidence>
<dbReference type="InterPro" id="IPR050767">
    <property type="entry name" value="Sel1_AlgK"/>
</dbReference>
<dbReference type="Gene3D" id="1.25.40.10">
    <property type="entry name" value="Tetratricopeptide repeat domain"/>
    <property type="match status" value="1"/>
</dbReference>
<name>K0R847_THAOC</name>
<keyword evidence="2" id="KW-0479">Metal-binding</keyword>
<dbReference type="InterPro" id="IPR006597">
    <property type="entry name" value="Sel1-like"/>
</dbReference>
<feature type="domain" description="RING-type" evidence="3">
    <location>
        <begin position="199"/>
        <end position="245"/>
    </location>
</feature>
<reference evidence="4 5" key="1">
    <citation type="journal article" date="2012" name="Genome Biol.">
        <title>Genome and low-iron response of an oceanic diatom adapted to chronic iron limitation.</title>
        <authorList>
            <person name="Lommer M."/>
            <person name="Specht M."/>
            <person name="Roy A.S."/>
            <person name="Kraemer L."/>
            <person name="Andreson R."/>
            <person name="Gutowska M.A."/>
            <person name="Wolf J."/>
            <person name="Bergner S.V."/>
            <person name="Schilhabel M.B."/>
            <person name="Klostermeier U.C."/>
            <person name="Beiko R.G."/>
            <person name="Rosenstiel P."/>
            <person name="Hippler M."/>
            <person name="Laroche J."/>
        </authorList>
    </citation>
    <scope>NUCLEOTIDE SEQUENCE [LARGE SCALE GENOMIC DNA]</scope>
    <source>
        <strain evidence="4 5">CCMP1005</strain>
    </source>
</reference>
<evidence type="ECO:0000313" key="5">
    <source>
        <dbReference type="Proteomes" id="UP000266841"/>
    </source>
</evidence>
<keyword evidence="5" id="KW-1185">Reference proteome</keyword>
<dbReference type="GO" id="GO:0008270">
    <property type="term" value="F:zinc ion binding"/>
    <property type="evidence" value="ECO:0007669"/>
    <property type="project" value="UniProtKB-KW"/>
</dbReference>
<dbReference type="PROSITE" id="PS50089">
    <property type="entry name" value="ZF_RING_2"/>
    <property type="match status" value="1"/>
</dbReference>
<comment type="caution">
    <text evidence="4">The sequence shown here is derived from an EMBL/GenBank/DDBJ whole genome shotgun (WGS) entry which is preliminary data.</text>
</comment>
<dbReference type="PANTHER" id="PTHR11102">
    <property type="entry name" value="SEL-1-LIKE PROTEIN"/>
    <property type="match status" value="1"/>
</dbReference>
<dbReference type="Proteomes" id="UP000266841">
    <property type="component" value="Unassembled WGS sequence"/>
</dbReference>
<comment type="similarity">
    <text evidence="1">Belongs to the sel-1 family.</text>
</comment>
<evidence type="ECO:0000256" key="1">
    <source>
        <dbReference type="ARBA" id="ARBA00038101"/>
    </source>
</evidence>
<dbReference type="SUPFAM" id="SSF81901">
    <property type="entry name" value="HCP-like"/>
    <property type="match status" value="1"/>
</dbReference>
<dbReference type="AlphaFoldDB" id="K0R847"/>
<dbReference type="PANTHER" id="PTHR11102:SF160">
    <property type="entry name" value="ERAD-ASSOCIATED E3 UBIQUITIN-PROTEIN LIGASE COMPONENT HRD3"/>
    <property type="match status" value="1"/>
</dbReference>
<keyword evidence="2" id="KW-0863">Zinc-finger</keyword>
<protein>
    <recommendedName>
        <fullName evidence="3">RING-type domain-containing protein</fullName>
    </recommendedName>
</protein>
<dbReference type="Pfam" id="PF08238">
    <property type="entry name" value="Sel1"/>
    <property type="match status" value="2"/>
</dbReference>
<dbReference type="InterPro" id="IPR001841">
    <property type="entry name" value="Znf_RING"/>
</dbReference>
<dbReference type="EMBL" id="AGNL01045071">
    <property type="protein sequence ID" value="EJK49150.1"/>
    <property type="molecule type" value="Genomic_DNA"/>
</dbReference>
<organism evidence="4 5">
    <name type="scientific">Thalassiosira oceanica</name>
    <name type="common">Marine diatom</name>
    <dbReference type="NCBI Taxonomy" id="159749"/>
    <lineage>
        <taxon>Eukaryota</taxon>
        <taxon>Sar</taxon>
        <taxon>Stramenopiles</taxon>
        <taxon>Ochrophyta</taxon>
        <taxon>Bacillariophyta</taxon>
        <taxon>Coscinodiscophyceae</taxon>
        <taxon>Thalassiosirophycidae</taxon>
        <taxon>Thalassiosirales</taxon>
        <taxon>Thalassiosiraceae</taxon>
        <taxon>Thalassiosira</taxon>
    </lineage>
</organism>
<dbReference type="SUPFAM" id="SSF57850">
    <property type="entry name" value="RING/U-box"/>
    <property type="match status" value="1"/>
</dbReference>
<gene>
    <name evidence="4" type="ORF">THAOC_32005</name>
</gene>
<dbReference type="SMART" id="SM00671">
    <property type="entry name" value="SEL1"/>
    <property type="match status" value="3"/>
</dbReference>
<dbReference type="InterPro" id="IPR011990">
    <property type="entry name" value="TPR-like_helical_dom_sf"/>
</dbReference>